<organism evidence="1 2">
    <name type="scientific">Microbispora corallina</name>
    <dbReference type="NCBI Taxonomy" id="83302"/>
    <lineage>
        <taxon>Bacteria</taxon>
        <taxon>Bacillati</taxon>
        <taxon>Actinomycetota</taxon>
        <taxon>Actinomycetes</taxon>
        <taxon>Streptosporangiales</taxon>
        <taxon>Streptosporangiaceae</taxon>
        <taxon>Microbispora</taxon>
    </lineage>
</organism>
<comment type="caution">
    <text evidence="1">The sequence shown here is derived from an EMBL/GenBank/DDBJ whole genome shotgun (WGS) entry which is preliminary data.</text>
</comment>
<dbReference type="EMBL" id="BOOC01000017">
    <property type="protein sequence ID" value="GIH40895.1"/>
    <property type="molecule type" value="Genomic_DNA"/>
</dbReference>
<sequence>METRATAAGIYNYLLGGDAWSAADRAAADRVLAVSAESRVVARRNRDFLVNAVRYVAGQGVRQFLDLGSGLPDGTNVHQIAQAVQPGARTVYVDNDAQVLPHARRLIEGDPDTAYVHADLREPAAVLGHPDTRRLLDLSRPVALLIVSVLHHVPDEDDPYGAVAALVGALALGSHLVVSHSSLDLDALDPEVRERVVASNATMRVPVTFRGADEVGRFFSGTRLVEPGLVYVEQWAPGRALPREPIPLDMLAGVGVKL</sequence>
<name>A0ABQ4G1I9_9ACTN</name>
<evidence type="ECO:0008006" key="3">
    <source>
        <dbReference type="Google" id="ProtNLM"/>
    </source>
</evidence>
<dbReference type="InterPro" id="IPR006764">
    <property type="entry name" value="SAM_dep_MeTrfase_SAV2177_type"/>
</dbReference>
<reference evidence="1 2" key="1">
    <citation type="submission" date="2021-01" db="EMBL/GenBank/DDBJ databases">
        <title>Whole genome shotgun sequence of Microbispora corallina NBRC 16416.</title>
        <authorList>
            <person name="Komaki H."/>
            <person name="Tamura T."/>
        </authorList>
    </citation>
    <scope>NUCLEOTIDE SEQUENCE [LARGE SCALE GENOMIC DNA]</scope>
    <source>
        <strain evidence="1 2">NBRC 16416</strain>
    </source>
</reference>
<dbReference type="RefSeq" id="WP_204058282.1">
    <property type="nucleotide sequence ID" value="NZ_BAAAGP010000014.1"/>
</dbReference>
<gene>
    <name evidence="1" type="ORF">Mco01_38950</name>
</gene>
<protein>
    <recommendedName>
        <fullName evidence="3">S-adenosyl methyltransferase</fullName>
    </recommendedName>
</protein>
<evidence type="ECO:0000313" key="2">
    <source>
        <dbReference type="Proteomes" id="UP000603904"/>
    </source>
</evidence>
<keyword evidence="2" id="KW-1185">Reference proteome</keyword>
<dbReference type="Proteomes" id="UP000603904">
    <property type="component" value="Unassembled WGS sequence"/>
</dbReference>
<dbReference type="PIRSF" id="PIRSF017393">
    <property type="entry name" value="MTase_SAV2177"/>
    <property type="match status" value="1"/>
</dbReference>
<dbReference type="Gene3D" id="3.40.50.150">
    <property type="entry name" value="Vaccinia Virus protein VP39"/>
    <property type="match status" value="1"/>
</dbReference>
<accession>A0ABQ4G1I9</accession>
<evidence type="ECO:0000313" key="1">
    <source>
        <dbReference type="EMBL" id="GIH40895.1"/>
    </source>
</evidence>
<dbReference type="InterPro" id="IPR029063">
    <property type="entry name" value="SAM-dependent_MTases_sf"/>
</dbReference>
<dbReference type="Pfam" id="PF04672">
    <property type="entry name" value="Methyltransf_19"/>
    <property type="match status" value="1"/>
</dbReference>
<dbReference type="SUPFAM" id="SSF53335">
    <property type="entry name" value="S-adenosyl-L-methionine-dependent methyltransferases"/>
    <property type="match status" value="1"/>
</dbReference>
<proteinExistence type="predicted"/>